<accession>A0A2M7X4D2</accession>
<evidence type="ECO:0000259" key="1">
    <source>
        <dbReference type="SMART" id="SM00481"/>
    </source>
</evidence>
<dbReference type="GO" id="GO:0003887">
    <property type="term" value="F:DNA-directed DNA polymerase activity"/>
    <property type="evidence" value="ECO:0007669"/>
    <property type="project" value="UniProtKB-EC"/>
</dbReference>
<comment type="caution">
    <text evidence="2">The sequence shown here is derived from an EMBL/GenBank/DDBJ whole genome shotgun (WGS) entry which is preliminary data.</text>
</comment>
<dbReference type="Proteomes" id="UP000230683">
    <property type="component" value="Unassembled WGS sequence"/>
</dbReference>
<gene>
    <name evidence="2" type="primary">dnaE</name>
    <name evidence="2" type="ORF">CO178_01030</name>
</gene>
<dbReference type="Pfam" id="PF02811">
    <property type="entry name" value="PHP"/>
    <property type="match status" value="1"/>
</dbReference>
<reference evidence="3" key="1">
    <citation type="submission" date="2017-09" db="EMBL/GenBank/DDBJ databases">
        <title>Depth-based differentiation of microbial function through sediment-hosted aquifers and enrichment of novel symbionts in the deep terrestrial subsurface.</title>
        <authorList>
            <person name="Probst A.J."/>
            <person name="Ladd B."/>
            <person name="Jarett J.K."/>
            <person name="Geller-Mcgrath D.E."/>
            <person name="Sieber C.M.K."/>
            <person name="Emerson J.B."/>
            <person name="Anantharaman K."/>
            <person name="Thomas B.C."/>
            <person name="Malmstrom R."/>
            <person name="Stieglmeier M."/>
            <person name="Klingl A."/>
            <person name="Woyke T."/>
            <person name="Ryan C.M."/>
            <person name="Banfield J.F."/>
        </authorList>
    </citation>
    <scope>NUCLEOTIDE SEQUENCE [LARGE SCALE GENOMIC DNA]</scope>
</reference>
<evidence type="ECO:0000313" key="2">
    <source>
        <dbReference type="EMBL" id="PJA41035.1"/>
    </source>
</evidence>
<dbReference type="InterPro" id="IPR016195">
    <property type="entry name" value="Pol/histidinol_Pase-like"/>
</dbReference>
<feature type="non-terminal residue" evidence="2">
    <location>
        <position position="187"/>
    </location>
</feature>
<dbReference type="InterPro" id="IPR004013">
    <property type="entry name" value="PHP_dom"/>
</dbReference>
<dbReference type="AlphaFoldDB" id="A0A2M7X4D2"/>
<dbReference type="EMBL" id="PFWY01000050">
    <property type="protein sequence ID" value="PJA41035.1"/>
    <property type="molecule type" value="Genomic_DNA"/>
</dbReference>
<dbReference type="SUPFAM" id="SSF89550">
    <property type="entry name" value="PHP domain-like"/>
    <property type="match status" value="1"/>
</dbReference>
<organism evidence="2 3">
    <name type="scientific">candidate division WWE3 bacterium CG_4_9_14_3_um_filter_34_6</name>
    <dbReference type="NCBI Taxonomy" id="1975079"/>
    <lineage>
        <taxon>Bacteria</taxon>
        <taxon>Katanobacteria</taxon>
    </lineage>
</organism>
<dbReference type="PANTHER" id="PTHR32294">
    <property type="entry name" value="DNA POLYMERASE III SUBUNIT ALPHA"/>
    <property type="match status" value="1"/>
</dbReference>
<keyword evidence="2" id="KW-0808">Transferase</keyword>
<feature type="domain" description="Polymerase/histidinol phosphatase N-terminal" evidence="1">
    <location>
        <begin position="10"/>
        <end position="77"/>
    </location>
</feature>
<dbReference type="SMART" id="SM00481">
    <property type="entry name" value="POLIIIAc"/>
    <property type="match status" value="1"/>
</dbReference>
<dbReference type="InterPro" id="IPR003141">
    <property type="entry name" value="Pol/His_phosphatase_N"/>
</dbReference>
<keyword evidence="2" id="KW-0548">Nucleotidyltransferase</keyword>
<name>A0A2M7X4D2_UNCKA</name>
<dbReference type="EC" id="2.7.7.7" evidence="2"/>
<dbReference type="Gene3D" id="3.20.20.140">
    <property type="entry name" value="Metal-dependent hydrolases"/>
    <property type="match status" value="1"/>
</dbReference>
<protein>
    <submittedName>
        <fullName evidence="2">DNA polymerase III subunit alpha</fullName>
        <ecNumber evidence="2">2.7.7.7</ecNumber>
    </submittedName>
</protein>
<proteinExistence type="predicted"/>
<dbReference type="GO" id="GO:0006260">
    <property type="term" value="P:DNA replication"/>
    <property type="evidence" value="ECO:0007669"/>
    <property type="project" value="InterPro"/>
</dbReference>
<dbReference type="InterPro" id="IPR004805">
    <property type="entry name" value="DnaE2/DnaE/PolC"/>
</dbReference>
<sequence>MSENIKKPFVHLHVHTEYSMLDGLNRIPKLVEKVKENGMNAVAMTDHGVMYGVYEFWKTCLDNEIKPIIGCEIYVSPSERSLKQEVDGIKYYHLVLLAKNLIGYHNLVKLVSIGHLEGFYYRPRVDKEILEKYSEGIICTSACPASPLGRHIIRGEPKKAKEWLEFFKSTYKNDFYLELQRHGLVGS</sequence>
<dbReference type="GO" id="GO:0008408">
    <property type="term" value="F:3'-5' exonuclease activity"/>
    <property type="evidence" value="ECO:0007669"/>
    <property type="project" value="InterPro"/>
</dbReference>
<dbReference type="PANTHER" id="PTHR32294:SF0">
    <property type="entry name" value="DNA POLYMERASE III SUBUNIT ALPHA"/>
    <property type="match status" value="1"/>
</dbReference>
<evidence type="ECO:0000313" key="3">
    <source>
        <dbReference type="Proteomes" id="UP000230683"/>
    </source>
</evidence>